<keyword evidence="2" id="KW-1185">Reference proteome</keyword>
<evidence type="ECO:0000313" key="2">
    <source>
        <dbReference type="Proteomes" id="UP000799424"/>
    </source>
</evidence>
<gene>
    <name evidence="1" type="ORF">CC86DRAFT_347409</name>
</gene>
<evidence type="ECO:0000313" key="1">
    <source>
        <dbReference type="EMBL" id="KAF2828859.1"/>
    </source>
</evidence>
<proteinExistence type="predicted"/>
<sequence length="452" mass="50293">MSSPKQLVQWKQPSEMQLDAMFHPKRQTLAGLPYANGKMELPFFLTASLLNDIALSGIVTSTDAYELFKTIPSGEVLRSLQAIAAPILDALRERIFFAALNAGDADIVRAMLELGVNPSEKIMTRMPYPSFELTLVCPLEFSVASRHFLVAKTLISHLCRDATPSQADELLGHVLKAIQKERYQYPEQEIERTELICIALAAGASPVQECLGNNSYAVPLSSVQQFIEAGATEVAAWLQVGLLDLYLDTHYGVQESQDHRERLAQEVLRFILSENMHRIPPGNPHVRQVLLQAARCALLARHVWAVGIILQGFESLGYHLDDNLARKDVTGDSVVQACASGHWELAESYVTAPTRHPVTVPARHPETASEANLVPKIDLEEQLEQIILENDITSICDFWSDLLRKSPEQGLSIVEKSVKLGYYQMAIATIQRLEDEFKMGLQGLVVLMQHAH</sequence>
<dbReference type="EMBL" id="MU006222">
    <property type="protein sequence ID" value="KAF2828859.1"/>
    <property type="molecule type" value="Genomic_DNA"/>
</dbReference>
<dbReference type="AlphaFoldDB" id="A0A6A7A7Y9"/>
<protein>
    <submittedName>
        <fullName evidence="1">Uncharacterized protein</fullName>
    </submittedName>
</protein>
<reference evidence="1" key="1">
    <citation type="journal article" date="2020" name="Stud. Mycol.">
        <title>101 Dothideomycetes genomes: a test case for predicting lifestyles and emergence of pathogens.</title>
        <authorList>
            <person name="Haridas S."/>
            <person name="Albert R."/>
            <person name="Binder M."/>
            <person name="Bloem J."/>
            <person name="Labutti K."/>
            <person name="Salamov A."/>
            <person name="Andreopoulos B."/>
            <person name="Baker S."/>
            <person name="Barry K."/>
            <person name="Bills G."/>
            <person name="Bluhm B."/>
            <person name="Cannon C."/>
            <person name="Castanera R."/>
            <person name="Culley D."/>
            <person name="Daum C."/>
            <person name="Ezra D."/>
            <person name="Gonzalez J."/>
            <person name="Henrissat B."/>
            <person name="Kuo A."/>
            <person name="Liang C."/>
            <person name="Lipzen A."/>
            <person name="Lutzoni F."/>
            <person name="Magnuson J."/>
            <person name="Mondo S."/>
            <person name="Nolan M."/>
            <person name="Ohm R."/>
            <person name="Pangilinan J."/>
            <person name="Park H.-J."/>
            <person name="Ramirez L."/>
            <person name="Alfaro M."/>
            <person name="Sun H."/>
            <person name="Tritt A."/>
            <person name="Yoshinaga Y."/>
            <person name="Zwiers L.-H."/>
            <person name="Turgeon B."/>
            <person name="Goodwin S."/>
            <person name="Spatafora J."/>
            <person name="Crous P."/>
            <person name="Grigoriev I."/>
        </authorList>
    </citation>
    <scope>NUCLEOTIDE SEQUENCE</scope>
    <source>
        <strain evidence="1">CBS 113818</strain>
    </source>
</reference>
<accession>A0A6A7A7Y9</accession>
<dbReference type="OrthoDB" id="539213at2759"/>
<dbReference type="Proteomes" id="UP000799424">
    <property type="component" value="Unassembled WGS sequence"/>
</dbReference>
<name>A0A6A7A7Y9_9PLEO</name>
<organism evidence="1 2">
    <name type="scientific">Ophiobolus disseminans</name>
    <dbReference type="NCBI Taxonomy" id="1469910"/>
    <lineage>
        <taxon>Eukaryota</taxon>
        <taxon>Fungi</taxon>
        <taxon>Dikarya</taxon>
        <taxon>Ascomycota</taxon>
        <taxon>Pezizomycotina</taxon>
        <taxon>Dothideomycetes</taxon>
        <taxon>Pleosporomycetidae</taxon>
        <taxon>Pleosporales</taxon>
        <taxon>Pleosporineae</taxon>
        <taxon>Phaeosphaeriaceae</taxon>
        <taxon>Ophiobolus</taxon>
    </lineage>
</organism>